<dbReference type="InterPro" id="IPR038330">
    <property type="entry name" value="TspO/MBR-related_sf"/>
</dbReference>
<evidence type="ECO:0000256" key="2">
    <source>
        <dbReference type="ARBA" id="ARBA00007524"/>
    </source>
</evidence>
<comment type="caution">
    <text evidence="7">The sequence shown here is derived from an EMBL/GenBank/DDBJ whole genome shotgun (WGS) entry which is preliminary data.</text>
</comment>
<feature type="transmembrane region" description="Helical" evidence="6">
    <location>
        <begin position="134"/>
        <end position="155"/>
    </location>
</feature>
<evidence type="ECO:0000256" key="6">
    <source>
        <dbReference type="SAM" id="Phobius"/>
    </source>
</evidence>
<evidence type="ECO:0000256" key="4">
    <source>
        <dbReference type="ARBA" id="ARBA00022989"/>
    </source>
</evidence>
<protein>
    <recommendedName>
        <fullName evidence="9">TspO protein</fullName>
    </recommendedName>
</protein>
<sequence>MKINYILIPLAAFAVAGIGSLLTSSGMAWYKTIRLPAWTPDGSIIGTVWTILFILAAISVLIVWNSSLGPEQAGRFKLIVAVFVINAVLNVGWSFLFFNQHLLVSSVFEAGLLALSVIALVILIWPVSRLAASLLIPYAAWVSFATYLTFSVWSLNR</sequence>
<dbReference type="InterPro" id="IPR004307">
    <property type="entry name" value="TspO_MBR"/>
</dbReference>
<dbReference type="Proteomes" id="UP000179099">
    <property type="component" value="Unassembled WGS sequence"/>
</dbReference>
<dbReference type="AlphaFoldDB" id="A0A1G2F6G6"/>
<keyword evidence="3 6" id="KW-0812">Transmembrane</keyword>
<gene>
    <name evidence="7" type="ORF">A2Y98_01900</name>
</gene>
<dbReference type="GO" id="GO:0016020">
    <property type="term" value="C:membrane"/>
    <property type="evidence" value="ECO:0007669"/>
    <property type="project" value="UniProtKB-SubCell"/>
</dbReference>
<dbReference type="CDD" id="cd15904">
    <property type="entry name" value="TSPO_MBR"/>
    <property type="match status" value="1"/>
</dbReference>
<evidence type="ECO:0008006" key="9">
    <source>
        <dbReference type="Google" id="ProtNLM"/>
    </source>
</evidence>
<dbReference type="FunFam" id="1.20.1260.100:FF:000001">
    <property type="entry name" value="translocator protein 2"/>
    <property type="match status" value="1"/>
</dbReference>
<dbReference type="PIRSF" id="PIRSF005859">
    <property type="entry name" value="PBR"/>
    <property type="match status" value="1"/>
</dbReference>
<evidence type="ECO:0000256" key="1">
    <source>
        <dbReference type="ARBA" id="ARBA00004141"/>
    </source>
</evidence>
<dbReference type="EMBL" id="MHMW01000028">
    <property type="protein sequence ID" value="OGZ33666.1"/>
    <property type="molecule type" value="Genomic_DNA"/>
</dbReference>
<dbReference type="Pfam" id="PF03073">
    <property type="entry name" value="TspO_MBR"/>
    <property type="match status" value="1"/>
</dbReference>
<feature type="transmembrane region" description="Helical" evidence="6">
    <location>
        <begin position="110"/>
        <end position="128"/>
    </location>
</feature>
<dbReference type="Gene3D" id="1.20.1260.100">
    <property type="entry name" value="TspO/MBR protein"/>
    <property type="match status" value="1"/>
</dbReference>
<feature type="transmembrane region" description="Helical" evidence="6">
    <location>
        <begin position="42"/>
        <end position="64"/>
    </location>
</feature>
<keyword evidence="5 6" id="KW-0472">Membrane</keyword>
<dbReference type="PANTHER" id="PTHR10057:SF0">
    <property type="entry name" value="TRANSLOCATOR PROTEIN"/>
    <property type="match status" value="1"/>
</dbReference>
<name>A0A1G2F6G6_9BACT</name>
<evidence type="ECO:0000313" key="7">
    <source>
        <dbReference type="EMBL" id="OGZ33666.1"/>
    </source>
</evidence>
<comment type="similarity">
    <text evidence="2">Belongs to the TspO/BZRP family.</text>
</comment>
<keyword evidence="4 6" id="KW-1133">Transmembrane helix</keyword>
<dbReference type="GO" id="GO:0033013">
    <property type="term" value="P:tetrapyrrole metabolic process"/>
    <property type="evidence" value="ECO:0007669"/>
    <property type="project" value="UniProtKB-ARBA"/>
</dbReference>
<feature type="transmembrane region" description="Helical" evidence="6">
    <location>
        <begin position="6"/>
        <end position="30"/>
    </location>
</feature>
<evidence type="ECO:0000313" key="8">
    <source>
        <dbReference type="Proteomes" id="UP000179099"/>
    </source>
</evidence>
<feature type="transmembrane region" description="Helical" evidence="6">
    <location>
        <begin position="76"/>
        <end position="98"/>
    </location>
</feature>
<proteinExistence type="inferred from homology"/>
<dbReference type="PANTHER" id="PTHR10057">
    <property type="entry name" value="PERIPHERAL-TYPE BENZODIAZEPINE RECEPTOR"/>
    <property type="match status" value="1"/>
</dbReference>
<evidence type="ECO:0000256" key="5">
    <source>
        <dbReference type="ARBA" id="ARBA00023136"/>
    </source>
</evidence>
<reference evidence="7 8" key="1">
    <citation type="journal article" date="2016" name="Nat. Commun.">
        <title>Thousands of microbial genomes shed light on interconnected biogeochemical processes in an aquifer system.</title>
        <authorList>
            <person name="Anantharaman K."/>
            <person name="Brown C.T."/>
            <person name="Hug L.A."/>
            <person name="Sharon I."/>
            <person name="Castelle C.J."/>
            <person name="Probst A.J."/>
            <person name="Thomas B.C."/>
            <person name="Singh A."/>
            <person name="Wilkins M.J."/>
            <person name="Karaoz U."/>
            <person name="Brodie E.L."/>
            <person name="Williams K.H."/>
            <person name="Hubbard S.S."/>
            <person name="Banfield J.F."/>
        </authorList>
    </citation>
    <scope>NUCLEOTIDE SEQUENCE [LARGE SCALE GENOMIC DNA]</scope>
</reference>
<accession>A0A1G2F6G6</accession>
<organism evidence="7 8">
    <name type="scientific">Candidatus Portnoybacteria bacterium RBG_19FT_COMBO_36_7</name>
    <dbReference type="NCBI Taxonomy" id="1801992"/>
    <lineage>
        <taxon>Bacteria</taxon>
        <taxon>Candidatus Portnoyibacteriota</taxon>
    </lineage>
</organism>
<evidence type="ECO:0000256" key="3">
    <source>
        <dbReference type="ARBA" id="ARBA00022692"/>
    </source>
</evidence>
<comment type="subcellular location">
    <subcellularLocation>
        <location evidence="1">Membrane</location>
        <topology evidence="1">Multi-pass membrane protein</topology>
    </subcellularLocation>
</comment>